<evidence type="ECO:0000256" key="2">
    <source>
        <dbReference type="ARBA" id="ARBA00019014"/>
    </source>
</evidence>
<dbReference type="EMBL" id="NBII01000002">
    <property type="protein sequence ID" value="PAV22717.1"/>
    <property type="molecule type" value="Genomic_DNA"/>
</dbReference>
<dbReference type="AlphaFoldDB" id="A0A286UT00"/>
<name>A0A286UT00_9AGAM</name>
<evidence type="ECO:0000313" key="4">
    <source>
        <dbReference type="Proteomes" id="UP000217199"/>
    </source>
</evidence>
<reference evidence="3 4" key="1">
    <citation type="journal article" date="2017" name="Mol. Ecol.">
        <title>Comparative and population genomic landscape of Phellinus noxius: A hypervariable fungus causing root rot in trees.</title>
        <authorList>
            <person name="Chung C.L."/>
            <person name="Lee T.J."/>
            <person name="Akiba M."/>
            <person name="Lee H.H."/>
            <person name="Kuo T.H."/>
            <person name="Liu D."/>
            <person name="Ke H.M."/>
            <person name="Yokoi T."/>
            <person name="Roa M.B."/>
            <person name="Lu M.J."/>
            <person name="Chang Y.Y."/>
            <person name="Ann P.J."/>
            <person name="Tsai J.N."/>
            <person name="Chen C.Y."/>
            <person name="Tzean S.S."/>
            <person name="Ota Y."/>
            <person name="Hattori T."/>
            <person name="Sahashi N."/>
            <person name="Liou R.F."/>
            <person name="Kikuchi T."/>
            <person name="Tsai I.J."/>
        </authorList>
    </citation>
    <scope>NUCLEOTIDE SEQUENCE [LARGE SCALE GENOMIC DNA]</scope>
    <source>
        <strain evidence="3 4">FFPRI411160</strain>
    </source>
</reference>
<dbReference type="InParanoid" id="A0A286UT00"/>
<dbReference type="PANTHER" id="PTHR12598">
    <property type="entry name" value="COPPER HOMEOSTASIS PROTEIN CUTC"/>
    <property type="match status" value="1"/>
</dbReference>
<keyword evidence="4" id="KW-1185">Reference proteome</keyword>
<dbReference type="Pfam" id="PF03932">
    <property type="entry name" value="CutC"/>
    <property type="match status" value="1"/>
</dbReference>
<accession>A0A286UT00</accession>
<gene>
    <name evidence="3" type="ORF">PNOK_0267400</name>
</gene>
<proteinExistence type="inferred from homology"/>
<dbReference type="InterPro" id="IPR036822">
    <property type="entry name" value="CutC-like_dom_sf"/>
</dbReference>
<dbReference type="OrthoDB" id="7392499at2759"/>
<evidence type="ECO:0000313" key="3">
    <source>
        <dbReference type="EMBL" id="PAV22717.1"/>
    </source>
</evidence>
<organism evidence="3 4">
    <name type="scientific">Pyrrhoderma noxium</name>
    <dbReference type="NCBI Taxonomy" id="2282107"/>
    <lineage>
        <taxon>Eukaryota</taxon>
        <taxon>Fungi</taxon>
        <taxon>Dikarya</taxon>
        <taxon>Basidiomycota</taxon>
        <taxon>Agaricomycotina</taxon>
        <taxon>Agaricomycetes</taxon>
        <taxon>Hymenochaetales</taxon>
        <taxon>Hymenochaetaceae</taxon>
        <taxon>Pyrrhoderma</taxon>
    </lineage>
</organism>
<dbReference type="GO" id="GO:0005507">
    <property type="term" value="F:copper ion binding"/>
    <property type="evidence" value="ECO:0007669"/>
    <property type="project" value="TreeGrafter"/>
</dbReference>
<dbReference type="Proteomes" id="UP000217199">
    <property type="component" value="Unassembled WGS sequence"/>
</dbReference>
<dbReference type="PANTHER" id="PTHR12598:SF0">
    <property type="entry name" value="COPPER HOMEOSTASIS PROTEIN CUTC HOMOLOG"/>
    <property type="match status" value="1"/>
</dbReference>
<comment type="caution">
    <text evidence="3">The sequence shown here is derived from an EMBL/GenBank/DDBJ whole genome shotgun (WGS) entry which is preliminary data.</text>
</comment>
<comment type="similarity">
    <text evidence="1">Belongs to the CutC family.</text>
</comment>
<dbReference type="SUPFAM" id="SSF110395">
    <property type="entry name" value="CutC-like"/>
    <property type="match status" value="1"/>
</dbReference>
<protein>
    <recommendedName>
        <fullName evidence="2">Copper homeostasis protein cutC homolog</fullName>
    </recommendedName>
</protein>
<dbReference type="STRING" id="2282107.A0A286UT00"/>
<evidence type="ECO:0000256" key="1">
    <source>
        <dbReference type="ARBA" id="ARBA00007768"/>
    </source>
</evidence>
<sequence length="334" mass="36376">MTSNDTMFKIEVCVDSVESSIAAIRGGANRLEVCGNLVVGGGITPSVGLVHLIKRTCPSDIELMVMIRPRVGDFLYSDLEVEVMQADIRNFATIGVTGVVLGALCTDGTIDIKNSRTLVSTATELGLKASGRYASTAHLTWLLTSSEHFWLCSISKGSHASLQEKMIPLKSHSLDRSRYLFFGILQQWRGPQCSDFSAQSEDSGASGFPNYDGRHIEIMPGSGINAKNVSDLLRTLLPLGIRSLHLSGGCLINSALSGSASFEDPNLEGKETGRKKKENITQTVTEGMLYRPIGMNMGAGGEVDWKVWRTNTTSIQAVRHVVDQEWFTFTQNKI</sequence>
<dbReference type="InterPro" id="IPR005627">
    <property type="entry name" value="CutC-like"/>
</dbReference>
<dbReference type="Gene3D" id="3.20.20.380">
    <property type="entry name" value="Copper homeostasis (CutC) domain"/>
    <property type="match status" value="1"/>
</dbReference>